<sequence length="98" mass="10735">MDLSYHVQFSNVAHGELVETVGQQVLGLGVGAVTDIWHADRTLEATADAAINTLGLAPRFGHTLEAVALMTLELGHLLLDDRAAHDWSHLNHFDLLYH</sequence>
<reference evidence="1 2" key="1">
    <citation type="submission" date="2019-07" db="EMBL/GenBank/DDBJ databases">
        <title>Genomics analysis of Aphanomyces spp. identifies a new class of oomycete effector associated with host adaptation.</title>
        <authorList>
            <person name="Gaulin E."/>
        </authorList>
    </citation>
    <scope>NUCLEOTIDE SEQUENCE [LARGE SCALE GENOMIC DNA]</scope>
    <source>
        <strain evidence="1 2">ATCC 201684</strain>
    </source>
</reference>
<dbReference type="EMBL" id="VJMJ01000250">
    <property type="protein sequence ID" value="KAF0725137.1"/>
    <property type="molecule type" value="Genomic_DNA"/>
</dbReference>
<name>A0A6G0WCX4_9STRA</name>
<protein>
    <submittedName>
        <fullName evidence="1">Uncharacterized protein</fullName>
    </submittedName>
</protein>
<gene>
    <name evidence="1" type="ORF">Ae201684_016368</name>
</gene>
<organism evidence="1 2">
    <name type="scientific">Aphanomyces euteiches</name>
    <dbReference type="NCBI Taxonomy" id="100861"/>
    <lineage>
        <taxon>Eukaryota</taxon>
        <taxon>Sar</taxon>
        <taxon>Stramenopiles</taxon>
        <taxon>Oomycota</taxon>
        <taxon>Saprolegniomycetes</taxon>
        <taxon>Saprolegniales</taxon>
        <taxon>Verrucalvaceae</taxon>
        <taxon>Aphanomyces</taxon>
    </lineage>
</organism>
<proteinExistence type="predicted"/>
<dbReference type="Proteomes" id="UP000481153">
    <property type="component" value="Unassembled WGS sequence"/>
</dbReference>
<evidence type="ECO:0000313" key="1">
    <source>
        <dbReference type="EMBL" id="KAF0725137.1"/>
    </source>
</evidence>
<accession>A0A6G0WCX4</accession>
<keyword evidence="2" id="KW-1185">Reference proteome</keyword>
<dbReference type="AlphaFoldDB" id="A0A6G0WCX4"/>
<comment type="caution">
    <text evidence="1">The sequence shown here is derived from an EMBL/GenBank/DDBJ whole genome shotgun (WGS) entry which is preliminary data.</text>
</comment>
<evidence type="ECO:0000313" key="2">
    <source>
        <dbReference type="Proteomes" id="UP000481153"/>
    </source>
</evidence>